<dbReference type="GO" id="GO:0005829">
    <property type="term" value="C:cytosol"/>
    <property type="evidence" value="ECO:0007669"/>
    <property type="project" value="TreeGrafter"/>
</dbReference>
<dbReference type="Pfam" id="PF08501">
    <property type="entry name" value="Shikimate_dh_N"/>
    <property type="match status" value="1"/>
</dbReference>
<feature type="binding site" evidence="8">
    <location>
        <position position="230"/>
    </location>
    <ligand>
        <name>shikimate</name>
        <dbReference type="ChEBI" id="CHEBI:36208"/>
    </ligand>
</feature>
<dbReference type="PANTHER" id="PTHR21089:SF1">
    <property type="entry name" value="BIFUNCTIONAL 3-DEHYDROQUINATE DEHYDRATASE_SHIKIMATE DEHYDROGENASE, CHLOROPLASTIC"/>
    <property type="match status" value="1"/>
</dbReference>
<dbReference type="PANTHER" id="PTHR21089">
    <property type="entry name" value="SHIKIMATE DEHYDROGENASE"/>
    <property type="match status" value="1"/>
</dbReference>
<evidence type="ECO:0000256" key="5">
    <source>
        <dbReference type="ARBA" id="ARBA00023002"/>
    </source>
</evidence>
<name>A0AAW6RM56_9BURK</name>
<evidence type="ECO:0000313" key="12">
    <source>
        <dbReference type="EMBL" id="MDG9698485.1"/>
    </source>
</evidence>
<keyword evidence="5 8" id="KW-0560">Oxidoreductase</keyword>
<keyword evidence="13" id="KW-1185">Reference proteome</keyword>
<dbReference type="NCBIfam" id="TIGR00507">
    <property type="entry name" value="aroE"/>
    <property type="match status" value="1"/>
</dbReference>
<comment type="caution">
    <text evidence="12">The sequence shown here is derived from an EMBL/GenBank/DDBJ whole genome shotgun (WGS) entry which is preliminary data.</text>
</comment>
<comment type="subunit">
    <text evidence="8">Homodimer.</text>
</comment>
<dbReference type="GO" id="GO:0009423">
    <property type="term" value="P:chorismate biosynthetic process"/>
    <property type="evidence" value="ECO:0007669"/>
    <property type="project" value="UniProtKB-UniRule"/>
</dbReference>
<feature type="domain" description="SDH C-terminal" evidence="11">
    <location>
        <begin position="252"/>
        <end position="276"/>
    </location>
</feature>
<evidence type="ECO:0000256" key="7">
    <source>
        <dbReference type="ARBA" id="ARBA00049442"/>
    </source>
</evidence>
<evidence type="ECO:0000259" key="9">
    <source>
        <dbReference type="Pfam" id="PF01488"/>
    </source>
</evidence>
<feature type="binding site" evidence="8">
    <location>
        <position position="91"/>
    </location>
    <ligand>
        <name>shikimate</name>
        <dbReference type="ChEBI" id="CHEBI:36208"/>
    </ligand>
</feature>
<dbReference type="AlphaFoldDB" id="A0AAW6RM56"/>
<dbReference type="InterPro" id="IPR006151">
    <property type="entry name" value="Shikm_DH/Glu-tRNA_Rdtase"/>
</dbReference>
<dbReference type="SUPFAM" id="SSF53223">
    <property type="entry name" value="Aminoacid dehydrogenase-like, N-terminal domain"/>
    <property type="match status" value="1"/>
</dbReference>
<dbReference type="HAMAP" id="MF_00222">
    <property type="entry name" value="Shikimate_DH_AroE"/>
    <property type="match status" value="1"/>
</dbReference>
<dbReference type="EMBL" id="JARVII010000002">
    <property type="protein sequence ID" value="MDG9698485.1"/>
    <property type="molecule type" value="Genomic_DNA"/>
</dbReference>
<dbReference type="GO" id="GO:0050661">
    <property type="term" value="F:NADP binding"/>
    <property type="evidence" value="ECO:0007669"/>
    <property type="project" value="InterPro"/>
</dbReference>
<dbReference type="Pfam" id="PF18317">
    <property type="entry name" value="SDH_C"/>
    <property type="match status" value="1"/>
</dbReference>
<accession>A0AAW6RM56</accession>
<dbReference type="CDD" id="cd01065">
    <property type="entry name" value="NAD_bind_Shikimate_DH"/>
    <property type="match status" value="1"/>
</dbReference>
<comment type="catalytic activity">
    <reaction evidence="7 8">
        <text>shikimate + NADP(+) = 3-dehydroshikimate + NADPH + H(+)</text>
        <dbReference type="Rhea" id="RHEA:17737"/>
        <dbReference type="ChEBI" id="CHEBI:15378"/>
        <dbReference type="ChEBI" id="CHEBI:16630"/>
        <dbReference type="ChEBI" id="CHEBI:36208"/>
        <dbReference type="ChEBI" id="CHEBI:57783"/>
        <dbReference type="ChEBI" id="CHEBI:58349"/>
        <dbReference type="EC" id="1.1.1.25"/>
    </reaction>
</comment>
<evidence type="ECO:0000256" key="3">
    <source>
        <dbReference type="ARBA" id="ARBA00022605"/>
    </source>
</evidence>
<keyword evidence="3 8" id="KW-0028">Amino-acid biosynthesis</keyword>
<feature type="active site" description="Proton acceptor" evidence="8">
    <location>
        <position position="70"/>
    </location>
</feature>
<comment type="similarity">
    <text evidence="8">Belongs to the shikimate dehydrogenase family.</text>
</comment>
<dbReference type="EC" id="1.1.1.25" evidence="2 8"/>
<evidence type="ECO:0000259" key="10">
    <source>
        <dbReference type="Pfam" id="PF08501"/>
    </source>
</evidence>
<sequence>MSAPDRYAVIGHPIGHSLSPQIHALFARATGQRMTYEAMDGGAQPGGFEAALAAFIAAGGRGLNVTLPFKLRALAAAHAASDEARLAGAANTLRFDAAGRIEAHNTDGAGLVRDITARLRQPLQGRRVLLLGAGGAARGALLPLARAGIACLRIANRSADKAEALAAEFAPRLPGCPVRGMGLEQLAALSAPHEGFDIVINATSASLAAQSPAVPAPLLAAAALAYDMVYGAAPTPFMQAARAAGCPRQSDGLGMLVEQAAESFAWWRGLRPDTSAALVAVRAALQAQQRGAAADQRP</sequence>
<dbReference type="GO" id="GO:0004764">
    <property type="term" value="F:shikimate 3-dehydrogenase (NADP+) activity"/>
    <property type="evidence" value="ECO:0007669"/>
    <property type="project" value="UniProtKB-UniRule"/>
</dbReference>
<dbReference type="InterPro" id="IPR041121">
    <property type="entry name" value="SDH_C"/>
</dbReference>
<comment type="caution">
    <text evidence="8">Lacks conserved residue(s) required for the propagation of feature annotation.</text>
</comment>
<feature type="domain" description="Shikimate dehydrogenase substrate binding N-terminal" evidence="10">
    <location>
        <begin position="9"/>
        <end position="93"/>
    </location>
</feature>
<feature type="domain" description="Quinate/shikimate 5-dehydrogenase/glutamyl-tRNA reductase" evidence="9">
    <location>
        <begin position="120"/>
        <end position="206"/>
    </location>
</feature>
<dbReference type="Gene3D" id="3.40.50.720">
    <property type="entry name" value="NAD(P)-binding Rossmann-like Domain"/>
    <property type="match status" value="1"/>
</dbReference>
<dbReference type="Proteomes" id="UP001237156">
    <property type="component" value="Unassembled WGS sequence"/>
</dbReference>
<protein>
    <recommendedName>
        <fullName evidence="2 8">Shikimate dehydrogenase (NADP(+))</fullName>
        <shortName evidence="8">SDH</shortName>
        <ecNumber evidence="2 8">1.1.1.25</ecNumber>
    </recommendedName>
</protein>
<reference evidence="12 13" key="1">
    <citation type="submission" date="2023-04" db="EMBL/GenBank/DDBJ databases">
        <title>Ottowia paracancer sp. nov., isolated from human stomach.</title>
        <authorList>
            <person name="Song Y."/>
        </authorList>
    </citation>
    <scope>NUCLEOTIDE SEQUENCE [LARGE SCALE GENOMIC DNA]</scope>
    <source>
        <strain evidence="12 13">10c7w1</strain>
    </source>
</reference>
<gene>
    <name evidence="8 12" type="primary">aroE</name>
    <name evidence="12" type="ORF">QB898_01905</name>
</gene>
<dbReference type="InterPro" id="IPR011342">
    <property type="entry name" value="Shikimate_DH"/>
</dbReference>
<dbReference type="GO" id="GO:0019632">
    <property type="term" value="P:shikimate metabolic process"/>
    <property type="evidence" value="ECO:0007669"/>
    <property type="project" value="InterPro"/>
</dbReference>
<feature type="binding site" evidence="8">
    <location>
        <position position="107"/>
    </location>
    <ligand>
        <name>shikimate</name>
        <dbReference type="ChEBI" id="CHEBI:36208"/>
    </ligand>
</feature>
<evidence type="ECO:0000256" key="2">
    <source>
        <dbReference type="ARBA" id="ARBA00012962"/>
    </source>
</evidence>
<evidence type="ECO:0000256" key="6">
    <source>
        <dbReference type="ARBA" id="ARBA00023141"/>
    </source>
</evidence>
<keyword evidence="6 8" id="KW-0057">Aromatic amino acid biosynthesis</keyword>
<dbReference type="InterPro" id="IPR036291">
    <property type="entry name" value="NAD(P)-bd_dom_sf"/>
</dbReference>
<dbReference type="Gene3D" id="3.40.50.10860">
    <property type="entry name" value="Leucine Dehydrogenase, chain A, domain 1"/>
    <property type="match status" value="1"/>
</dbReference>
<dbReference type="GO" id="GO:0008652">
    <property type="term" value="P:amino acid biosynthetic process"/>
    <property type="evidence" value="ECO:0007669"/>
    <property type="project" value="UniProtKB-KW"/>
</dbReference>
<dbReference type="RefSeq" id="WP_279523571.1">
    <property type="nucleotide sequence ID" value="NZ_JARVII010000002.1"/>
</dbReference>
<evidence type="ECO:0000256" key="1">
    <source>
        <dbReference type="ARBA" id="ARBA00004871"/>
    </source>
</evidence>
<feature type="binding site" evidence="8">
    <location>
        <position position="252"/>
    </location>
    <ligand>
        <name>NADP(+)</name>
        <dbReference type="ChEBI" id="CHEBI:58349"/>
    </ligand>
</feature>
<evidence type="ECO:0000256" key="8">
    <source>
        <dbReference type="HAMAP-Rule" id="MF_00222"/>
    </source>
</evidence>
<evidence type="ECO:0000313" key="13">
    <source>
        <dbReference type="Proteomes" id="UP001237156"/>
    </source>
</evidence>
<feature type="binding site" evidence="8">
    <location>
        <begin position="132"/>
        <end position="136"/>
    </location>
    <ligand>
        <name>NADP(+)</name>
        <dbReference type="ChEBI" id="CHEBI:58349"/>
    </ligand>
</feature>
<dbReference type="NCBIfam" id="NF001310">
    <property type="entry name" value="PRK00258.1-2"/>
    <property type="match status" value="1"/>
</dbReference>
<organism evidence="12 13">
    <name type="scientific">Ottowia cancrivicina</name>
    <dbReference type="NCBI Taxonomy" id="3040346"/>
    <lineage>
        <taxon>Bacteria</taxon>
        <taxon>Pseudomonadati</taxon>
        <taxon>Pseudomonadota</taxon>
        <taxon>Betaproteobacteria</taxon>
        <taxon>Burkholderiales</taxon>
        <taxon>Comamonadaceae</taxon>
        <taxon>Ottowia</taxon>
    </lineage>
</organism>
<evidence type="ECO:0000256" key="4">
    <source>
        <dbReference type="ARBA" id="ARBA00022857"/>
    </source>
</evidence>
<feature type="binding site" evidence="8">
    <location>
        <position position="259"/>
    </location>
    <ligand>
        <name>shikimate</name>
        <dbReference type="ChEBI" id="CHEBI:36208"/>
    </ligand>
</feature>
<feature type="binding site" evidence="8">
    <location>
        <position position="66"/>
    </location>
    <ligand>
        <name>shikimate</name>
        <dbReference type="ChEBI" id="CHEBI:36208"/>
    </ligand>
</feature>
<comment type="pathway">
    <text evidence="1 8">Metabolic intermediate biosynthesis; chorismate biosynthesis; chorismate from D-erythrose 4-phosphate and phosphoenolpyruvate: step 4/7.</text>
</comment>
<keyword evidence="4 8" id="KW-0521">NADP</keyword>
<dbReference type="InterPro" id="IPR013708">
    <property type="entry name" value="Shikimate_DH-bd_N"/>
</dbReference>
<comment type="function">
    <text evidence="8">Involved in the biosynthesis of the chorismate, which leads to the biosynthesis of aromatic amino acids. Catalyzes the reversible NADPH linked reduction of 3-dehydroshikimate (DHSA) to yield shikimate (SA).</text>
</comment>
<dbReference type="GO" id="GO:0009073">
    <property type="term" value="P:aromatic amino acid family biosynthetic process"/>
    <property type="evidence" value="ECO:0007669"/>
    <property type="project" value="UniProtKB-KW"/>
</dbReference>
<proteinExistence type="inferred from homology"/>
<dbReference type="InterPro" id="IPR046346">
    <property type="entry name" value="Aminoacid_DH-like_N_sf"/>
</dbReference>
<feature type="binding site" evidence="8">
    <location>
        <begin position="17"/>
        <end position="19"/>
    </location>
    <ligand>
        <name>shikimate</name>
        <dbReference type="ChEBI" id="CHEBI:36208"/>
    </ligand>
</feature>
<feature type="binding site" evidence="8">
    <location>
        <position position="228"/>
    </location>
    <ligand>
        <name>NADP(+)</name>
        <dbReference type="ChEBI" id="CHEBI:58349"/>
    </ligand>
</feature>
<dbReference type="InterPro" id="IPR022893">
    <property type="entry name" value="Shikimate_DH_fam"/>
</dbReference>
<feature type="binding site" evidence="8">
    <location>
        <position position="82"/>
    </location>
    <ligand>
        <name>NADP(+)</name>
        <dbReference type="ChEBI" id="CHEBI:58349"/>
    </ligand>
</feature>
<evidence type="ECO:0000259" key="11">
    <source>
        <dbReference type="Pfam" id="PF18317"/>
    </source>
</evidence>
<dbReference type="Pfam" id="PF01488">
    <property type="entry name" value="Shikimate_DH"/>
    <property type="match status" value="1"/>
</dbReference>
<dbReference type="SUPFAM" id="SSF51735">
    <property type="entry name" value="NAD(P)-binding Rossmann-fold domains"/>
    <property type="match status" value="1"/>
</dbReference>